<evidence type="ECO:0000313" key="1">
    <source>
        <dbReference type="EMBL" id="KAH7909493.1"/>
    </source>
</evidence>
<sequence>MSSCGNPDSSEADALMPRRLKYGRSRDCVRCREKPGNIVIRHAVYCRDCFSPLVTLKFRKALQPSINASAGTSKRPRLKADGNLLMAFSGGLGSSLLLDIVHRIYFSNESVLNENEEPVGGKNHPRNADVWPSATVCYVEVCNAFPGMRDSTEELRTVVSQYPCFEYVATRIEDAFDRSWWLRVGGLPSFSQLSVDIGNPTSCDLSIISALFTPAERSPTDCLLAYLSSLPTQTAISTAIQTFIRILTLYTARSRGASHLLLGTSLTSLSISLISSISQGGGYTTREELQEEWTQSGIGSTEIAPTIRIVRPLRDVTMKECAAYARWNNITVVGKQRVPATTQGIHSLTKDFIVGLEKDYPSTVSTIARTCAKLAPKDAPKGSCLLCQRPMQHDIQEWKNRISIRSFGEAKLASDLHTPPNPHNNMPPPPLSSQSIDQTLSLTPHLCYSCHTTLTSRSSRGLKSTGSLPVPLPVWVSPPLLDSARVVNPDEDRGEVFQNRQPMRDAIAEYLLES</sequence>
<comment type="caution">
    <text evidence="1">The sequence shown here is derived from an EMBL/GenBank/DDBJ whole genome shotgun (WGS) entry which is preliminary data.</text>
</comment>
<dbReference type="Proteomes" id="UP000790377">
    <property type="component" value="Unassembled WGS sequence"/>
</dbReference>
<evidence type="ECO:0000313" key="2">
    <source>
        <dbReference type="Proteomes" id="UP000790377"/>
    </source>
</evidence>
<gene>
    <name evidence="1" type="ORF">BJ138DRAFT_1155079</name>
</gene>
<keyword evidence="2" id="KW-1185">Reference proteome</keyword>
<reference evidence="1" key="1">
    <citation type="journal article" date="2021" name="New Phytol.">
        <title>Evolutionary innovations through gain and loss of genes in the ectomycorrhizal Boletales.</title>
        <authorList>
            <person name="Wu G."/>
            <person name="Miyauchi S."/>
            <person name="Morin E."/>
            <person name="Kuo A."/>
            <person name="Drula E."/>
            <person name="Varga T."/>
            <person name="Kohler A."/>
            <person name="Feng B."/>
            <person name="Cao Y."/>
            <person name="Lipzen A."/>
            <person name="Daum C."/>
            <person name="Hundley H."/>
            <person name="Pangilinan J."/>
            <person name="Johnson J."/>
            <person name="Barry K."/>
            <person name="LaButti K."/>
            <person name="Ng V."/>
            <person name="Ahrendt S."/>
            <person name="Min B."/>
            <person name="Choi I.G."/>
            <person name="Park H."/>
            <person name="Plett J.M."/>
            <person name="Magnuson J."/>
            <person name="Spatafora J.W."/>
            <person name="Nagy L.G."/>
            <person name="Henrissat B."/>
            <person name="Grigoriev I.V."/>
            <person name="Yang Z.L."/>
            <person name="Xu J."/>
            <person name="Martin F.M."/>
        </authorList>
    </citation>
    <scope>NUCLEOTIDE SEQUENCE</scope>
    <source>
        <strain evidence="1">ATCC 28755</strain>
    </source>
</reference>
<proteinExistence type="predicted"/>
<protein>
    <submittedName>
        <fullName evidence="1">Uncharacterized protein</fullName>
    </submittedName>
</protein>
<name>A0ACB8A9Y4_9AGAM</name>
<dbReference type="EMBL" id="MU267756">
    <property type="protein sequence ID" value="KAH7909493.1"/>
    <property type="molecule type" value="Genomic_DNA"/>
</dbReference>
<accession>A0ACB8A9Y4</accession>
<organism evidence="1 2">
    <name type="scientific">Hygrophoropsis aurantiaca</name>
    <dbReference type="NCBI Taxonomy" id="72124"/>
    <lineage>
        <taxon>Eukaryota</taxon>
        <taxon>Fungi</taxon>
        <taxon>Dikarya</taxon>
        <taxon>Basidiomycota</taxon>
        <taxon>Agaricomycotina</taxon>
        <taxon>Agaricomycetes</taxon>
        <taxon>Agaricomycetidae</taxon>
        <taxon>Boletales</taxon>
        <taxon>Coniophorineae</taxon>
        <taxon>Hygrophoropsidaceae</taxon>
        <taxon>Hygrophoropsis</taxon>
    </lineage>
</organism>